<name>A0AB73BY00_9FUSO</name>
<feature type="transmembrane region" description="Helical" evidence="1">
    <location>
        <begin position="21"/>
        <end position="49"/>
    </location>
</feature>
<feature type="transmembrane region" description="Helical" evidence="1">
    <location>
        <begin position="204"/>
        <end position="223"/>
    </location>
</feature>
<keyword evidence="1" id="KW-0472">Membrane</keyword>
<evidence type="ECO:0000313" key="3">
    <source>
        <dbReference type="Proteomes" id="UP000027473"/>
    </source>
</evidence>
<gene>
    <name evidence="2" type="ORF">FUSO3_02600</name>
</gene>
<sequence length="261" mass="30379">MKYFKILYAYFKGSLMQQMEYKFNFLIGGTFELVWMVMYLIFIHVIFLHSNSINGWNKYETLMLTFQGGLMDSIFTLLIVPGLKRLPIFINTGELDFVLLKPLNKRFHLCFSEFDIPQIKNVFINIIGLVYCLKKLKINLNFSKMGMYILLSVNGFLMIYSIIFILMCFSFWVIRMDIVMGLGSEMIGIGNKPISIYPKMVQKFLTYILPLLVCFNFPVLYILKGLDMYYIFYSLIATGIAYFISNFVFQKGLGKYVSAGS</sequence>
<feature type="transmembrane region" description="Helical" evidence="1">
    <location>
        <begin position="230"/>
        <end position="249"/>
    </location>
</feature>
<protein>
    <submittedName>
        <fullName evidence="2">Multidrug ABC transporter permease</fullName>
    </submittedName>
</protein>
<reference evidence="2 3" key="1">
    <citation type="submission" date="2014-01" db="EMBL/GenBank/DDBJ databases">
        <title>Comparative genomics of Fusobacterium necrophorum wild isolates.</title>
        <authorList>
            <person name="Kittichotirat W."/>
            <person name="Bumgarner R.E."/>
            <person name="Lawrence P."/>
        </authorList>
    </citation>
    <scope>NUCLEOTIDE SEQUENCE [LARGE SCALE GENOMIC DNA]</scope>
    <source>
        <strain evidence="2 3">BL</strain>
    </source>
</reference>
<feature type="transmembrane region" description="Helical" evidence="1">
    <location>
        <begin position="147"/>
        <end position="174"/>
    </location>
</feature>
<proteinExistence type="predicted"/>
<dbReference type="AlphaFoldDB" id="A0AB73BY00"/>
<dbReference type="Pfam" id="PF06182">
    <property type="entry name" value="ABC2_membrane_6"/>
    <property type="match status" value="1"/>
</dbReference>
<accession>A0AB73BY00</accession>
<dbReference type="PANTHER" id="PTHR36833:SF2">
    <property type="entry name" value="SLR0610 PROTEIN"/>
    <property type="match status" value="1"/>
</dbReference>
<organism evidence="2 3">
    <name type="scientific">Fusobacterium necrophorum BL</name>
    <dbReference type="NCBI Taxonomy" id="1441732"/>
    <lineage>
        <taxon>Bacteria</taxon>
        <taxon>Fusobacteriati</taxon>
        <taxon>Fusobacteriota</taxon>
        <taxon>Fusobacteriia</taxon>
        <taxon>Fusobacteriales</taxon>
        <taxon>Fusobacteriaceae</taxon>
        <taxon>Fusobacterium</taxon>
    </lineage>
</organism>
<dbReference type="InterPro" id="IPR010390">
    <property type="entry name" value="ABC-2_transporter-like"/>
</dbReference>
<feature type="transmembrane region" description="Helical" evidence="1">
    <location>
        <begin position="61"/>
        <end position="80"/>
    </location>
</feature>
<dbReference type="PANTHER" id="PTHR36833">
    <property type="entry name" value="SLR0610 PROTEIN-RELATED"/>
    <property type="match status" value="1"/>
</dbReference>
<keyword evidence="1" id="KW-1133">Transmembrane helix</keyword>
<keyword evidence="1" id="KW-0812">Transmembrane</keyword>
<comment type="caution">
    <text evidence="2">The sequence shown here is derived from an EMBL/GenBank/DDBJ whole genome shotgun (WGS) entry which is preliminary data.</text>
</comment>
<evidence type="ECO:0000313" key="2">
    <source>
        <dbReference type="EMBL" id="KDE64539.1"/>
    </source>
</evidence>
<dbReference type="RefSeq" id="WP_035905387.1">
    <property type="nucleotide sequence ID" value="NZ_JAAC01000034.1"/>
</dbReference>
<dbReference type="Proteomes" id="UP000027473">
    <property type="component" value="Unassembled WGS sequence"/>
</dbReference>
<evidence type="ECO:0000256" key="1">
    <source>
        <dbReference type="SAM" id="Phobius"/>
    </source>
</evidence>
<dbReference type="EMBL" id="JAAC01000034">
    <property type="protein sequence ID" value="KDE64539.1"/>
    <property type="molecule type" value="Genomic_DNA"/>
</dbReference>